<dbReference type="InterPro" id="IPR036388">
    <property type="entry name" value="WH-like_DNA-bd_sf"/>
</dbReference>
<dbReference type="OrthoDB" id="9807069at2"/>
<keyword evidence="3" id="KW-0804">Transcription</keyword>
<protein>
    <submittedName>
        <fullName evidence="5">Transcriptional regulator</fullName>
    </submittedName>
</protein>
<dbReference type="PANTHER" id="PTHR33204">
    <property type="entry name" value="TRANSCRIPTIONAL REGULATOR, MARR FAMILY"/>
    <property type="match status" value="1"/>
</dbReference>
<proteinExistence type="predicted"/>
<evidence type="ECO:0000313" key="5">
    <source>
        <dbReference type="EMBL" id="RSE29164.1"/>
    </source>
</evidence>
<dbReference type="PROSITE" id="PS51118">
    <property type="entry name" value="HTH_HXLR"/>
    <property type="match status" value="1"/>
</dbReference>
<feature type="domain" description="HTH hxlR-type" evidence="4">
    <location>
        <begin position="11"/>
        <end position="108"/>
    </location>
</feature>
<dbReference type="Pfam" id="PF01638">
    <property type="entry name" value="HxlR"/>
    <property type="match status" value="1"/>
</dbReference>
<dbReference type="InterPro" id="IPR036390">
    <property type="entry name" value="WH_DNA-bd_sf"/>
</dbReference>
<evidence type="ECO:0000259" key="4">
    <source>
        <dbReference type="PROSITE" id="PS51118"/>
    </source>
</evidence>
<dbReference type="EMBL" id="RHXB01000001">
    <property type="protein sequence ID" value="RSE29164.1"/>
    <property type="molecule type" value="Genomic_DNA"/>
</dbReference>
<keyword evidence="2" id="KW-0238">DNA-binding</keyword>
<dbReference type="PANTHER" id="PTHR33204:SF18">
    <property type="entry name" value="TRANSCRIPTIONAL REGULATORY PROTEIN"/>
    <property type="match status" value="1"/>
</dbReference>
<evidence type="ECO:0000256" key="3">
    <source>
        <dbReference type="ARBA" id="ARBA00023163"/>
    </source>
</evidence>
<evidence type="ECO:0000256" key="2">
    <source>
        <dbReference type="ARBA" id="ARBA00023125"/>
    </source>
</evidence>
<comment type="caution">
    <text evidence="5">The sequence shown here is derived from an EMBL/GenBank/DDBJ whole genome shotgun (WGS) entry which is preliminary data.</text>
</comment>
<keyword evidence="1" id="KW-0805">Transcription regulation</keyword>
<sequence length="148" mass="16743">MKRTRMANTSCPVARSLDIIGDWWSLLIVRDALRGITRFGEFQKSLGIAKNMLTVRLKQLVDEEILRLQPASDGSAWQEYVLTDKGRALQTVLVALSQWGNDFLFDAGDTATVLVDSTHRKPLRRLELIAEDGRKLEPTEVQPKLPVR</sequence>
<dbReference type="AlphaFoldDB" id="A0A427V8V0"/>
<accession>A0A427V8V0</accession>
<organism evidence="5 6">
    <name type="scientific">Atlantibacter subterraneus</name>
    <dbReference type="NCBI Taxonomy" id="255519"/>
    <lineage>
        <taxon>Bacteria</taxon>
        <taxon>Pseudomonadati</taxon>
        <taxon>Pseudomonadota</taxon>
        <taxon>Gammaproteobacteria</taxon>
        <taxon>Enterobacterales</taxon>
        <taxon>Enterobacteriaceae</taxon>
        <taxon>Atlantibacter</taxon>
    </lineage>
</organism>
<dbReference type="RefSeq" id="WP_125292213.1">
    <property type="nucleotide sequence ID" value="NZ_DAIRID010000039.1"/>
</dbReference>
<reference evidence="5 6" key="1">
    <citation type="submission" date="2018-10" db="EMBL/GenBank/DDBJ databases">
        <title>Transmission dynamics of multidrug resistant bacteria on intensive care unit surfaces.</title>
        <authorList>
            <person name="D'Souza A.W."/>
            <person name="Potter R.F."/>
            <person name="Wallace M."/>
            <person name="Shupe A."/>
            <person name="Patel S."/>
            <person name="Sun S."/>
            <person name="Gul D."/>
            <person name="Kwon J.H."/>
            <person name="Andleeb S."/>
            <person name="Burnham C.-A.D."/>
            <person name="Dantas G."/>
        </authorList>
    </citation>
    <scope>NUCLEOTIDE SEQUENCE [LARGE SCALE GENOMIC DNA]</scope>
    <source>
        <strain evidence="5 6">AS_373</strain>
    </source>
</reference>
<dbReference type="SUPFAM" id="SSF46785">
    <property type="entry name" value="Winged helix' DNA-binding domain"/>
    <property type="match status" value="1"/>
</dbReference>
<name>A0A427V8V0_9ENTR</name>
<dbReference type="GO" id="GO:0003677">
    <property type="term" value="F:DNA binding"/>
    <property type="evidence" value="ECO:0007669"/>
    <property type="project" value="UniProtKB-KW"/>
</dbReference>
<dbReference type="Gene3D" id="1.10.10.10">
    <property type="entry name" value="Winged helix-like DNA-binding domain superfamily/Winged helix DNA-binding domain"/>
    <property type="match status" value="1"/>
</dbReference>
<evidence type="ECO:0000313" key="6">
    <source>
        <dbReference type="Proteomes" id="UP000275331"/>
    </source>
</evidence>
<gene>
    <name evidence="5" type="ORF">EGT71_01195</name>
</gene>
<dbReference type="InterPro" id="IPR002577">
    <property type="entry name" value="HTH_HxlR"/>
</dbReference>
<dbReference type="Proteomes" id="UP000275331">
    <property type="component" value="Unassembled WGS sequence"/>
</dbReference>
<evidence type="ECO:0000256" key="1">
    <source>
        <dbReference type="ARBA" id="ARBA00023015"/>
    </source>
</evidence>